<evidence type="ECO:0000256" key="2">
    <source>
        <dbReference type="SAM" id="SignalP"/>
    </source>
</evidence>
<gene>
    <name evidence="3" type="ORF">EI555_015856</name>
</gene>
<organism evidence="3 4">
    <name type="scientific">Monodon monoceros</name>
    <name type="common">Narwhal</name>
    <name type="synonym">Ceratodon monodon</name>
    <dbReference type="NCBI Taxonomy" id="40151"/>
    <lineage>
        <taxon>Eukaryota</taxon>
        <taxon>Metazoa</taxon>
        <taxon>Chordata</taxon>
        <taxon>Craniata</taxon>
        <taxon>Vertebrata</taxon>
        <taxon>Euteleostomi</taxon>
        <taxon>Mammalia</taxon>
        <taxon>Eutheria</taxon>
        <taxon>Laurasiatheria</taxon>
        <taxon>Artiodactyla</taxon>
        <taxon>Whippomorpha</taxon>
        <taxon>Cetacea</taxon>
        <taxon>Odontoceti</taxon>
        <taxon>Monodontidae</taxon>
        <taxon>Monodon</taxon>
    </lineage>
</organism>
<reference evidence="4" key="1">
    <citation type="journal article" date="2019" name="IScience">
        <title>Narwhal Genome Reveals Long-Term Low Genetic Diversity despite Current Large Abundance Size.</title>
        <authorList>
            <person name="Westbury M.V."/>
            <person name="Petersen B."/>
            <person name="Garde E."/>
            <person name="Heide-Jorgensen M.P."/>
            <person name="Lorenzen E.D."/>
        </authorList>
    </citation>
    <scope>NUCLEOTIDE SEQUENCE [LARGE SCALE GENOMIC DNA]</scope>
</reference>
<proteinExistence type="predicted"/>
<evidence type="ECO:0000256" key="1">
    <source>
        <dbReference type="SAM" id="MobiDB-lite"/>
    </source>
</evidence>
<dbReference type="EMBL" id="RWIC01000626">
    <property type="protein sequence ID" value="TKC41578.1"/>
    <property type="molecule type" value="Genomic_DNA"/>
</dbReference>
<name>A0A4U1EXS1_MONMO</name>
<feature type="non-terminal residue" evidence="3">
    <location>
        <position position="245"/>
    </location>
</feature>
<evidence type="ECO:0000313" key="4">
    <source>
        <dbReference type="Proteomes" id="UP000308365"/>
    </source>
</evidence>
<keyword evidence="2" id="KW-0732">Signal</keyword>
<feature type="region of interest" description="Disordered" evidence="1">
    <location>
        <begin position="138"/>
        <end position="245"/>
    </location>
</feature>
<comment type="caution">
    <text evidence="3">The sequence shown here is derived from an EMBL/GenBank/DDBJ whole genome shotgun (WGS) entry which is preliminary data.</text>
</comment>
<feature type="chain" id="PRO_5020814169" evidence="2">
    <location>
        <begin position="20"/>
        <end position="245"/>
    </location>
</feature>
<dbReference type="Proteomes" id="UP000308365">
    <property type="component" value="Unassembled WGS sequence"/>
</dbReference>
<feature type="signal peptide" evidence="2">
    <location>
        <begin position="1"/>
        <end position="19"/>
    </location>
</feature>
<accession>A0A4U1EXS1</accession>
<dbReference type="AlphaFoldDB" id="A0A4U1EXS1"/>
<protein>
    <submittedName>
        <fullName evidence="3">Uncharacterized protein</fullName>
    </submittedName>
</protein>
<feature type="compositionally biased region" description="Pro residues" evidence="1">
    <location>
        <begin position="205"/>
        <end position="215"/>
    </location>
</feature>
<evidence type="ECO:0000313" key="3">
    <source>
        <dbReference type="EMBL" id="TKC41578.1"/>
    </source>
</evidence>
<sequence length="245" mass="24948">MGLLAVYCLTAALDTGAVARSPSPQDWDLPGEANGTAVSAWELLEHGPTHRASWGSSPNPEDVSCLRLPTQYTPSQAGLQRSHRGRALKQQDVTLDTGISTLHRLGAPPLSCDVPTHIPLTGCAPAVAAQQPQLGCNDRSGDLLAPPRLGSVPEAGGPGQPPGINPDTLTTAPPAGLSVPPSGTVFTFPAALDGPSPHRPAISPSSPPPSAPAPHPSSSLRDDPGPFLGPPTCPALVGVLKPPVQ</sequence>